<keyword evidence="3" id="KW-0378">Hydrolase</keyword>
<evidence type="ECO:0000313" key="8">
    <source>
        <dbReference type="Proteomes" id="UP000606193"/>
    </source>
</evidence>
<evidence type="ECO:0000256" key="5">
    <source>
        <dbReference type="SAM" id="Phobius"/>
    </source>
</evidence>
<comment type="caution">
    <text evidence="7">The sequence shown here is derived from an EMBL/GenBank/DDBJ whole genome shotgun (WGS) entry which is preliminary data.</text>
</comment>
<dbReference type="PROSITE" id="PS50106">
    <property type="entry name" value="PDZ"/>
    <property type="match status" value="1"/>
</dbReference>
<feature type="compositionally biased region" description="Polar residues" evidence="4">
    <location>
        <begin position="101"/>
        <end position="122"/>
    </location>
</feature>
<dbReference type="PANTHER" id="PTHR22939">
    <property type="entry name" value="SERINE PROTEASE FAMILY S1C HTRA-RELATED"/>
    <property type="match status" value="1"/>
</dbReference>
<name>A0ABR7N185_9FIRM</name>
<dbReference type="PANTHER" id="PTHR22939:SF129">
    <property type="entry name" value="SERINE PROTEASE HTRA2, MITOCHONDRIAL"/>
    <property type="match status" value="1"/>
</dbReference>
<evidence type="ECO:0000256" key="4">
    <source>
        <dbReference type="SAM" id="MobiDB-lite"/>
    </source>
</evidence>
<dbReference type="InterPro" id="IPR036034">
    <property type="entry name" value="PDZ_sf"/>
</dbReference>
<proteinExistence type="inferred from homology"/>
<feature type="transmembrane region" description="Helical" evidence="5">
    <location>
        <begin position="138"/>
        <end position="159"/>
    </location>
</feature>
<evidence type="ECO:0000256" key="3">
    <source>
        <dbReference type="ARBA" id="ARBA00022801"/>
    </source>
</evidence>
<dbReference type="Pfam" id="PF13180">
    <property type="entry name" value="PDZ_2"/>
    <property type="match status" value="1"/>
</dbReference>
<keyword evidence="5" id="KW-0472">Membrane</keyword>
<feature type="compositionally biased region" description="Basic and acidic residues" evidence="4">
    <location>
        <begin position="23"/>
        <end position="33"/>
    </location>
</feature>
<keyword evidence="5" id="KW-0812">Transmembrane</keyword>
<feature type="compositionally biased region" description="Low complexity" evidence="4">
    <location>
        <begin position="64"/>
        <end position="84"/>
    </location>
</feature>
<feature type="region of interest" description="Disordered" evidence="4">
    <location>
        <begin position="1"/>
        <end position="129"/>
    </location>
</feature>
<comment type="similarity">
    <text evidence="1">Belongs to the peptidase S1C family.</text>
</comment>
<dbReference type="SMART" id="SM00228">
    <property type="entry name" value="PDZ"/>
    <property type="match status" value="1"/>
</dbReference>
<dbReference type="Gene3D" id="2.40.10.10">
    <property type="entry name" value="Trypsin-like serine proteases"/>
    <property type="match status" value="2"/>
</dbReference>
<dbReference type="RefSeq" id="WP_249297807.1">
    <property type="nucleotide sequence ID" value="NZ_JACRSX010000007.1"/>
</dbReference>
<accession>A0ABR7N185</accession>
<feature type="compositionally biased region" description="Low complexity" evidence="4">
    <location>
        <begin position="527"/>
        <end position="563"/>
    </location>
</feature>
<evidence type="ECO:0000256" key="1">
    <source>
        <dbReference type="ARBA" id="ARBA00010541"/>
    </source>
</evidence>
<dbReference type="SUPFAM" id="SSF50156">
    <property type="entry name" value="PDZ domain-like"/>
    <property type="match status" value="1"/>
</dbReference>
<dbReference type="Proteomes" id="UP000606193">
    <property type="component" value="Unassembled WGS sequence"/>
</dbReference>
<feature type="domain" description="PDZ" evidence="6">
    <location>
        <begin position="424"/>
        <end position="512"/>
    </location>
</feature>
<dbReference type="InterPro" id="IPR009003">
    <property type="entry name" value="Peptidase_S1_PA"/>
</dbReference>
<feature type="region of interest" description="Disordered" evidence="4">
    <location>
        <begin position="527"/>
        <end position="595"/>
    </location>
</feature>
<organism evidence="7 8">
    <name type="scientific">Jutongia huaianensis</name>
    <dbReference type="NCBI Taxonomy" id="2763668"/>
    <lineage>
        <taxon>Bacteria</taxon>
        <taxon>Bacillati</taxon>
        <taxon>Bacillota</taxon>
        <taxon>Clostridia</taxon>
        <taxon>Lachnospirales</taxon>
        <taxon>Lachnospiraceae</taxon>
        <taxon>Jutongia</taxon>
    </lineage>
</organism>
<evidence type="ECO:0000256" key="2">
    <source>
        <dbReference type="ARBA" id="ARBA00022670"/>
    </source>
</evidence>
<dbReference type="EMBL" id="JACRSX010000007">
    <property type="protein sequence ID" value="MBC8562399.1"/>
    <property type="molecule type" value="Genomic_DNA"/>
</dbReference>
<evidence type="ECO:0000259" key="6">
    <source>
        <dbReference type="PROSITE" id="PS50106"/>
    </source>
</evidence>
<dbReference type="SUPFAM" id="SSF50494">
    <property type="entry name" value="Trypsin-like serine proteases"/>
    <property type="match status" value="1"/>
</dbReference>
<dbReference type="Gene3D" id="2.30.42.10">
    <property type="match status" value="1"/>
</dbReference>
<protein>
    <submittedName>
        <fullName evidence="7">Trypsin-like peptidase domain-containing protein</fullName>
    </submittedName>
</protein>
<gene>
    <name evidence="7" type="ORF">H8704_07120</name>
</gene>
<keyword evidence="2" id="KW-0645">Protease</keyword>
<keyword evidence="5" id="KW-1133">Transmembrane helix</keyword>
<sequence>MEEKNQDTQDTNQYTGEYGNPMEKSEDTVKPAGEEQNSSVYSYSYRDHKPEATSSGDYHASENATSAGAAQSTAGETAQTQETSGDANAETSEKDRDGWTSMGNQQMRNDQQQTYGQPSGQNDAPDKDKKHFISGKKIAACAGLAILFGVVAAVCFQGVCYFSGRVLGVDITGGQQIAYTTDNVKYTNAASGTAIGTADVSGIAQQTMPSIVSITSTTEGEGSYDLFGQYYQGQDEVSAGTGFIVGKNDTELLIATNNHVVDGAKAISVQFIDEEVYDAKTKGNDSSADLAVIAVKLKDIKKSTLNSIRISTLGDSSESKVGEMVVAIGNALGYGQSVTVGYVSAKDREITEQSEDGSTQSSKMKVIQTDAAINPGNSGGPLLNMRGEVIGINSSKIAASSVEGVGYSIPISEATPIIDELMNREVLTDAQKGYLGISGKTVTEEASNFNMPEGVYVAEVSKDGAADKAGIKQGDIITAINGIKVTTIESLKEKANSYKKGTKVKITLKRSDNGSYVEKELDVTLQGSGSLNGLQSGKDNSGESSNNNSGNNGSDNNSGDQGNSQGGADGNDNSGESDSDDFSDGWGSLFPGFGN</sequence>
<reference evidence="7 8" key="1">
    <citation type="submission" date="2020-08" db="EMBL/GenBank/DDBJ databases">
        <title>Genome public.</title>
        <authorList>
            <person name="Liu C."/>
            <person name="Sun Q."/>
        </authorList>
    </citation>
    <scope>NUCLEOTIDE SEQUENCE [LARGE SCALE GENOMIC DNA]</scope>
    <source>
        <strain evidence="7 8">NSJ-37</strain>
    </source>
</reference>
<dbReference type="InterPro" id="IPR001940">
    <property type="entry name" value="Peptidase_S1C"/>
</dbReference>
<keyword evidence="8" id="KW-1185">Reference proteome</keyword>
<dbReference type="Pfam" id="PF13365">
    <property type="entry name" value="Trypsin_2"/>
    <property type="match status" value="1"/>
</dbReference>
<dbReference type="InterPro" id="IPR043504">
    <property type="entry name" value="Peptidase_S1_PA_chymotrypsin"/>
</dbReference>
<dbReference type="PRINTS" id="PR00834">
    <property type="entry name" value="PROTEASES2C"/>
</dbReference>
<dbReference type="InterPro" id="IPR001478">
    <property type="entry name" value="PDZ"/>
</dbReference>
<evidence type="ECO:0000313" key="7">
    <source>
        <dbReference type="EMBL" id="MBC8562399.1"/>
    </source>
</evidence>